<dbReference type="Proteomes" id="UP000318571">
    <property type="component" value="Chromosome 7"/>
</dbReference>
<protein>
    <recommendedName>
        <fullName evidence="9">DUF4772 domain-containing protein</fullName>
    </recommendedName>
</protein>
<dbReference type="GO" id="GO:0000978">
    <property type="term" value="F:RNA polymerase II cis-regulatory region sequence-specific DNA binding"/>
    <property type="evidence" value="ECO:0007669"/>
    <property type="project" value="TreeGrafter"/>
</dbReference>
<keyword evidence="4" id="KW-0862">Zinc</keyword>
<comment type="caution">
    <text evidence="10">The sequence shown here is derived from an EMBL/GenBank/DDBJ whole genome shotgun (WGS) entry which is preliminary data.</text>
</comment>
<dbReference type="Gene3D" id="2.30.30.140">
    <property type="match status" value="1"/>
</dbReference>
<keyword evidence="5" id="KW-0805">Transcription regulation</keyword>
<dbReference type="InterPro" id="IPR031940">
    <property type="entry name" value="DUF4772"/>
</dbReference>
<evidence type="ECO:0000256" key="1">
    <source>
        <dbReference type="ARBA" id="ARBA00004123"/>
    </source>
</evidence>
<evidence type="ECO:0000256" key="5">
    <source>
        <dbReference type="ARBA" id="ARBA00023015"/>
    </source>
</evidence>
<evidence type="ECO:0000256" key="6">
    <source>
        <dbReference type="ARBA" id="ARBA00023125"/>
    </source>
</evidence>
<dbReference type="Pfam" id="PF15997">
    <property type="entry name" value="DUF4772"/>
    <property type="match status" value="1"/>
</dbReference>
<evidence type="ECO:0000256" key="7">
    <source>
        <dbReference type="ARBA" id="ARBA00023163"/>
    </source>
</evidence>
<feature type="domain" description="DUF4772" evidence="9">
    <location>
        <begin position="12"/>
        <end position="118"/>
    </location>
</feature>
<sequence>MIASPGGSSVSKRLAKRSILGTRVVAPGDDGKLYPGIIQAMKTCEDRLGQNRYSVKFDDTRRVKEFRETEIVGPGFQNVTSSKLRSGQIVYVTHCNREMQGAVVHHRPNIDQVIIQLLNGGPEVKKKLEEVRLLESRKSARLIGHGANTDFSKLADFNIVHERKRLNSETNSDISGARPNGFQWRHERFKETRACTCTRAPSQNYLQKHFFVLGMAMWTEEGTVGILLSLSIKLDGHLLVCKEGLIDTKKSTTY</sequence>
<dbReference type="GO" id="GO:0005634">
    <property type="term" value="C:nucleus"/>
    <property type="evidence" value="ECO:0007669"/>
    <property type="project" value="UniProtKB-SubCell"/>
</dbReference>
<dbReference type="PANTHER" id="PTHR13006">
    <property type="entry name" value="PAPILLOMAVIRUS REGULATORY FACTOR PRF-1"/>
    <property type="match status" value="1"/>
</dbReference>
<dbReference type="EMBL" id="VCGU01000008">
    <property type="protein sequence ID" value="TRY72744.1"/>
    <property type="molecule type" value="Genomic_DNA"/>
</dbReference>
<keyword evidence="11" id="KW-1185">Reference proteome</keyword>
<comment type="subcellular location">
    <subcellularLocation>
        <location evidence="1">Nucleus</location>
    </subcellularLocation>
</comment>
<organism evidence="10 11">
    <name type="scientific">Tigriopus californicus</name>
    <name type="common">Marine copepod</name>
    <dbReference type="NCBI Taxonomy" id="6832"/>
    <lineage>
        <taxon>Eukaryota</taxon>
        <taxon>Metazoa</taxon>
        <taxon>Ecdysozoa</taxon>
        <taxon>Arthropoda</taxon>
        <taxon>Crustacea</taxon>
        <taxon>Multicrustacea</taxon>
        <taxon>Hexanauplia</taxon>
        <taxon>Copepoda</taxon>
        <taxon>Harpacticoida</taxon>
        <taxon>Harpacticidae</taxon>
        <taxon>Tigriopus</taxon>
    </lineage>
</organism>
<evidence type="ECO:0000256" key="8">
    <source>
        <dbReference type="ARBA" id="ARBA00023242"/>
    </source>
</evidence>
<dbReference type="STRING" id="6832.A0A553P4X0"/>
<evidence type="ECO:0000256" key="3">
    <source>
        <dbReference type="ARBA" id="ARBA00022771"/>
    </source>
</evidence>
<dbReference type="GO" id="GO:0003700">
    <property type="term" value="F:DNA-binding transcription factor activity"/>
    <property type="evidence" value="ECO:0007669"/>
    <property type="project" value="TreeGrafter"/>
</dbReference>
<dbReference type="GO" id="GO:0006357">
    <property type="term" value="P:regulation of transcription by RNA polymerase II"/>
    <property type="evidence" value="ECO:0007669"/>
    <property type="project" value="TreeGrafter"/>
</dbReference>
<evidence type="ECO:0000259" key="9">
    <source>
        <dbReference type="Pfam" id="PF15997"/>
    </source>
</evidence>
<proteinExistence type="predicted"/>
<gene>
    <name evidence="10" type="ORF">TCAL_00188</name>
</gene>
<dbReference type="PANTHER" id="PTHR13006:SF9">
    <property type="entry name" value="GLUCOSE TRANSPORTER 4 ENHANCER FACTOR, ISOFORM G"/>
    <property type="match status" value="1"/>
</dbReference>
<keyword evidence="6" id="KW-0238">DNA-binding</keyword>
<name>A0A553P4X0_TIGCA</name>
<keyword evidence="8" id="KW-0539">Nucleus</keyword>
<keyword evidence="3" id="KW-0863">Zinc-finger</keyword>
<reference evidence="10 11" key="1">
    <citation type="journal article" date="2018" name="Nat. Ecol. Evol.">
        <title>Genomic signatures of mitonuclear coevolution across populations of Tigriopus californicus.</title>
        <authorList>
            <person name="Barreto F.S."/>
            <person name="Watson E.T."/>
            <person name="Lima T.G."/>
            <person name="Willett C.S."/>
            <person name="Edmands S."/>
            <person name="Li W."/>
            <person name="Burton R.S."/>
        </authorList>
    </citation>
    <scope>NUCLEOTIDE SEQUENCE [LARGE SCALE GENOMIC DNA]</scope>
    <source>
        <strain evidence="10 11">San Diego</strain>
    </source>
</reference>
<keyword evidence="7" id="KW-0804">Transcription</keyword>
<evidence type="ECO:0000313" key="10">
    <source>
        <dbReference type="EMBL" id="TRY72744.1"/>
    </source>
</evidence>
<accession>A0A553P4X0</accession>
<dbReference type="InterPro" id="IPR052253">
    <property type="entry name" value="CR1/CR2-DNA-binding_regulator"/>
</dbReference>
<evidence type="ECO:0000313" key="11">
    <source>
        <dbReference type="Proteomes" id="UP000318571"/>
    </source>
</evidence>
<evidence type="ECO:0000256" key="4">
    <source>
        <dbReference type="ARBA" id="ARBA00022833"/>
    </source>
</evidence>
<keyword evidence="2" id="KW-0479">Metal-binding</keyword>
<dbReference type="GO" id="GO:0008270">
    <property type="term" value="F:zinc ion binding"/>
    <property type="evidence" value="ECO:0007669"/>
    <property type="project" value="UniProtKB-KW"/>
</dbReference>
<evidence type="ECO:0000256" key="2">
    <source>
        <dbReference type="ARBA" id="ARBA00022723"/>
    </source>
</evidence>
<dbReference type="AlphaFoldDB" id="A0A553P4X0"/>